<comment type="caution">
    <text evidence="1">The sequence shown here is derived from an EMBL/GenBank/DDBJ whole genome shotgun (WGS) entry which is preliminary data.</text>
</comment>
<dbReference type="eggNOG" id="COG4104">
    <property type="taxonomic scope" value="Bacteria"/>
</dbReference>
<dbReference type="CDD" id="cd14744">
    <property type="entry name" value="PAAR_CT_2"/>
    <property type="match status" value="1"/>
</dbReference>
<dbReference type="InterPro" id="IPR008727">
    <property type="entry name" value="PAAR_motif"/>
</dbReference>
<reference evidence="1 2" key="1">
    <citation type="submission" date="2014-10" db="EMBL/GenBank/DDBJ databases">
        <title>Genome sequence of Erwinia typographi M043b.</title>
        <authorList>
            <person name="Chan K.-G."/>
            <person name="Tan W.-S."/>
        </authorList>
    </citation>
    <scope>NUCLEOTIDE SEQUENCE [LARGE SCALE GENOMIC DNA]</scope>
    <source>
        <strain evidence="1 2">M043b</strain>
    </source>
</reference>
<keyword evidence="2" id="KW-1185">Reference proteome</keyword>
<evidence type="ECO:0000313" key="1">
    <source>
        <dbReference type="EMBL" id="KGT94744.1"/>
    </source>
</evidence>
<dbReference type="STRING" id="371042.NG99_07045"/>
<dbReference type="RefSeq" id="WP_034890133.1">
    <property type="nucleotide sequence ID" value="NZ_JRUQ01000026.1"/>
</dbReference>
<sequence>MRGVIRLGDPHSHGGTVATASGALFAGKKVMLAGDTVSCPQHGQSAVTEGHPTWIMSGRAVIVDGCKSACGCVLRTTLPGAGAE</sequence>
<dbReference type="AlphaFoldDB" id="A0A0A3ZAB7"/>
<dbReference type="OrthoDB" id="6860016at2"/>
<dbReference type="Gene3D" id="2.60.200.60">
    <property type="match status" value="1"/>
</dbReference>
<evidence type="ECO:0000313" key="2">
    <source>
        <dbReference type="Proteomes" id="UP000030351"/>
    </source>
</evidence>
<dbReference type="Pfam" id="PF05488">
    <property type="entry name" value="PAAR_motif"/>
    <property type="match status" value="1"/>
</dbReference>
<dbReference type="Proteomes" id="UP000030351">
    <property type="component" value="Unassembled WGS sequence"/>
</dbReference>
<evidence type="ECO:0008006" key="3">
    <source>
        <dbReference type="Google" id="ProtNLM"/>
    </source>
</evidence>
<name>A0A0A3ZAB7_9GAMM</name>
<proteinExistence type="predicted"/>
<gene>
    <name evidence="1" type="ORF">NG99_07045</name>
</gene>
<dbReference type="EMBL" id="JRUQ01000026">
    <property type="protein sequence ID" value="KGT94744.1"/>
    <property type="molecule type" value="Genomic_DNA"/>
</dbReference>
<organism evidence="1 2">
    <name type="scientific">Erwinia typographi</name>
    <dbReference type="NCBI Taxonomy" id="371042"/>
    <lineage>
        <taxon>Bacteria</taxon>
        <taxon>Pseudomonadati</taxon>
        <taxon>Pseudomonadota</taxon>
        <taxon>Gammaproteobacteria</taxon>
        <taxon>Enterobacterales</taxon>
        <taxon>Erwiniaceae</taxon>
        <taxon>Erwinia</taxon>
    </lineage>
</organism>
<protein>
    <recommendedName>
        <fullName evidence="3">PAAR repeat-containing protein</fullName>
    </recommendedName>
</protein>
<accession>A0A0A3ZAB7</accession>